<organism evidence="4 5">
    <name type="scientific">Rahnella contaminans</name>
    <dbReference type="NCBI Taxonomy" id="2703882"/>
    <lineage>
        <taxon>Bacteria</taxon>
        <taxon>Pseudomonadati</taxon>
        <taxon>Pseudomonadota</taxon>
        <taxon>Gammaproteobacteria</taxon>
        <taxon>Enterobacterales</taxon>
        <taxon>Yersiniaceae</taxon>
        <taxon>Rahnella</taxon>
    </lineage>
</organism>
<accession>A0A6M2B367</accession>
<evidence type="ECO:0000259" key="3">
    <source>
        <dbReference type="Pfam" id="PF13439"/>
    </source>
</evidence>
<dbReference type="PANTHER" id="PTHR46401">
    <property type="entry name" value="GLYCOSYLTRANSFERASE WBBK-RELATED"/>
    <property type="match status" value="1"/>
</dbReference>
<dbReference type="InterPro" id="IPR001296">
    <property type="entry name" value="Glyco_trans_1"/>
</dbReference>
<dbReference type="Pfam" id="PF00534">
    <property type="entry name" value="Glycos_transf_1"/>
    <property type="match status" value="1"/>
</dbReference>
<comment type="caution">
    <text evidence="4">The sequence shown here is derived from an EMBL/GenBank/DDBJ whole genome shotgun (WGS) entry which is preliminary data.</text>
</comment>
<evidence type="ECO:0000259" key="2">
    <source>
        <dbReference type="Pfam" id="PF00534"/>
    </source>
</evidence>
<keyword evidence="1 4" id="KW-0808">Transferase</keyword>
<reference evidence="4 5" key="2">
    <citation type="submission" date="2020-03" db="EMBL/GenBank/DDBJ databases">
        <title>Rahnella aceri sp. nov., isoated from traditional Jeju Makgeolli.</title>
        <authorList>
            <person name="Kim I.S."/>
            <person name="Jeon D."/>
        </authorList>
    </citation>
    <scope>NUCLEOTIDE SEQUENCE [LARGE SCALE GENOMIC DNA]</scope>
    <source>
        <strain evidence="4 5">Lac-M11</strain>
    </source>
</reference>
<dbReference type="CDD" id="cd03809">
    <property type="entry name" value="GT4_MtfB-like"/>
    <property type="match status" value="1"/>
</dbReference>
<proteinExistence type="predicted"/>
<dbReference type="Gene3D" id="3.40.50.2000">
    <property type="entry name" value="Glycogen Phosphorylase B"/>
    <property type="match status" value="2"/>
</dbReference>
<dbReference type="InterPro" id="IPR028098">
    <property type="entry name" value="Glyco_trans_4-like_N"/>
</dbReference>
<feature type="domain" description="Glycosyltransferase subfamily 4-like N-terminal" evidence="3">
    <location>
        <begin position="72"/>
        <end position="143"/>
    </location>
</feature>
<dbReference type="SUPFAM" id="SSF53756">
    <property type="entry name" value="UDP-Glycosyltransferase/glycogen phosphorylase"/>
    <property type="match status" value="1"/>
</dbReference>
<protein>
    <submittedName>
        <fullName evidence="4">Glycosyltransferase family 4 protein</fullName>
    </submittedName>
</protein>
<evidence type="ECO:0000313" key="4">
    <source>
        <dbReference type="EMBL" id="NGX87666.1"/>
    </source>
</evidence>
<dbReference type="Proteomes" id="UP000476696">
    <property type="component" value="Unassembled WGS sequence"/>
</dbReference>
<reference evidence="4 5" key="1">
    <citation type="submission" date="2020-01" db="EMBL/GenBank/DDBJ databases">
        <authorList>
            <person name="Lee S.D."/>
        </authorList>
    </citation>
    <scope>NUCLEOTIDE SEQUENCE [LARGE SCALE GENOMIC DNA]</scope>
    <source>
        <strain evidence="4 5">Lac-M11</strain>
    </source>
</reference>
<dbReference type="PANTHER" id="PTHR46401:SF2">
    <property type="entry name" value="GLYCOSYLTRANSFERASE WBBK-RELATED"/>
    <property type="match status" value="1"/>
</dbReference>
<dbReference type="Pfam" id="PF13439">
    <property type="entry name" value="Glyco_transf_4"/>
    <property type="match status" value="1"/>
</dbReference>
<dbReference type="RefSeq" id="WP_165059123.1">
    <property type="nucleotide sequence ID" value="NZ_JAADJS010000002.1"/>
</dbReference>
<dbReference type="EMBL" id="JAADJS010000002">
    <property type="protein sequence ID" value="NGX87666.1"/>
    <property type="molecule type" value="Genomic_DNA"/>
</dbReference>
<dbReference type="AlphaFoldDB" id="A0A6M2B367"/>
<gene>
    <name evidence="4" type="ORF">GW579_11285</name>
</gene>
<keyword evidence="5" id="KW-1185">Reference proteome</keyword>
<evidence type="ECO:0000313" key="5">
    <source>
        <dbReference type="Proteomes" id="UP000476696"/>
    </source>
</evidence>
<sequence>MKKIIFDKRWEGGHGIGRFSSEITKRVNFDGYIKLNIKPTSPLDILVTPWYLFYNKSIYFTPGFNAPWLFVNRSIITIHDLNHIDISGNDSYLKTIYYDFVLKRACKKSLLIFTVSEFSRRRIAEWAGVSPEKIVVVGNGVSKDFKPEGDVFKPGYKYFLCVSNRKLHKNEERLIKAYSTVEDKYGIKLVLTGKETPELKEYIASLDLSDDIYFTGYIDEEKLPSYYRGARALLMPSLYEGFGLPVIEAMACGVPTLASNTTALKEIAEGYSVLVDPESVEDIARGINSLINNKVLVNDLQIKGLHRARQFTWDKTVSLINHSLTKLRK</sequence>
<dbReference type="GO" id="GO:0016757">
    <property type="term" value="F:glycosyltransferase activity"/>
    <property type="evidence" value="ECO:0007669"/>
    <property type="project" value="InterPro"/>
</dbReference>
<name>A0A6M2B367_9GAMM</name>
<dbReference type="GO" id="GO:0009103">
    <property type="term" value="P:lipopolysaccharide biosynthetic process"/>
    <property type="evidence" value="ECO:0007669"/>
    <property type="project" value="TreeGrafter"/>
</dbReference>
<feature type="domain" description="Glycosyl transferase family 1" evidence="2">
    <location>
        <begin position="148"/>
        <end position="300"/>
    </location>
</feature>
<evidence type="ECO:0000256" key="1">
    <source>
        <dbReference type="ARBA" id="ARBA00022679"/>
    </source>
</evidence>